<name>A0A1Z5IJN1_9LACO</name>
<evidence type="ECO:0000313" key="2">
    <source>
        <dbReference type="EMBL" id="GAX01782.1"/>
    </source>
</evidence>
<accession>A0A1Z5IJN1</accession>
<dbReference type="Proteomes" id="UP000198402">
    <property type="component" value="Unassembled WGS sequence"/>
</dbReference>
<evidence type="ECO:0000313" key="3">
    <source>
        <dbReference type="Proteomes" id="UP000198402"/>
    </source>
</evidence>
<dbReference type="InterPro" id="IPR035940">
    <property type="entry name" value="CAP_sf"/>
</dbReference>
<gene>
    <name evidence="2" type="ORF">IWT126_01825</name>
</gene>
<dbReference type="CDD" id="cd05379">
    <property type="entry name" value="CAP_bacterial"/>
    <property type="match status" value="1"/>
</dbReference>
<dbReference type="SUPFAM" id="SSF55797">
    <property type="entry name" value="PR-1-like"/>
    <property type="match status" value="1"/>
</dbReference>
<feature type="chain" id="PRO_5013210099" description="SCP domain-containing protein" evidence="1">
    <location>
        <begin position="33"/>
        <end position="279"/>
    </location>
</feature>
<proteinExistence type="predicted"/>
<feature type="signal peptide" evidence="1">
    <location>
        <begin position="1"/>
        <end position="32"/>
    </location>
</feature>
<comment type="caution">
    <text evidence="2">The sequence shown here is derived from an EMBL/GenBank/DDBJ whole genome shotgun (WGS) entry which is preliminary data.</text>
</comment>
<evidence type="ECO:0000256" key="1">
    <source>
        <dbReference type="SAM" id="SignalP"/>
    </source>
</evidence>
<organism evidence="2 3">
    <name type="scientific">Secundilactobacillus silagei JCM 19001</name>
    <dbReference type="NCBI Taxonomy" id="1302250"/>
    <lineage>
        <taxon>Bacteria</taxon>
        <taxon>Bacillati</taxon>
        <taxon>Bacillota</taxon>
        <taxon>Bacilli</taxon>
        <taxon>Lactobacillales</taxon>
        <taxon>Lactobacillaceae</taxon>
        <taxon>Secundilactobacillus</taxon>
    </lineage>
</organism>
<keyword evidence="1" id="KW-0732">Signal</keyword>
<dbReference type="Gene3D" id="3.40.33.10">
    <property type="entry name" value="CAP"/>
    <property type="match status" value="1"/>
</dbReference>
<dbReference type="AlphaFoldDB" id="A0A1Z5IJN1"/>
<reference evidence="2 3" key="1">
    <citation type="submission" date="2015-11" db="EMBL/GenBank/DDBJ databases">
        <title>Draft genome sequences of new species of the genus Lactobacillus isolated from orchardgrass silage.</title>
        <authorList>
            <person name="Tohno M."/>
            <person name="Tanizawa Y."/>
            <person name="Arita M."/>
        </authorList>
    </citation>
    <scope>NUCLEOTIDE SEQUENCE [LARGE SCALE GENOMIC DNA]</scope>
    <source>
        <strain evidence="2 3">IWT126</strain>
    </source>
</reference>
<dbReference type="EMBL" id="BCMG01000009">
    <property type="protein sequence ID" value="GAX01782.1"/>
    <property type="molecule type" value="Genomic_DNA"/>
</dbReference>
<sequence length="279" mass="31101">MNMKFNKVGKAVLTVGVVVFSIGLTTTSTASAKETVKSVTSHLAKVTTFKVGKKSAAVYSTASLNHKEGTLKSFGSKVKAYHISQINRNGKKTIYYQIKTGKKSGWVWQGYLVKNKQPDKSIIKAPNNQKTETGKFSESVIDAQLLKLVNQQRAKIGVRPVTVNSKLFDKVTTVRAHQLIKNYSHFDAHNHFIAADLAQKNKINYSKLSENIAKNNFNDDNISLANAIFYKYFYDDAASNWGHKKNILDSKVDKAAFATININGTVYNVMNFYGTHHAR</sequence>
<evidence type="ECO:0008006" key="4">
    <source>
        <dbReference type="Google" id="ProtNLM"/>
    </source>
</evidence>
<keyword evidence="3" id="KW-1185">Reference proteome</keyword>
<protein>
    <recommendedName>
        <fullName evidence="4">SCP domain-containing protein</fullName>
    </recommendedName>
</protein>